<dbReference type="EMBL" id="FOBW01000011">
    <property type="protein sequence ID" value="SEN33996.1"/>
    <property type="molecule type" value="Genomic_DNA"/>
</dbReference>
<sequence>MQKNKELYHFLLQRVTKLTEEWYEGLDKSDPTGIYSSLDPEVIKNMKQQNIKFHEHFIEIFNMDEKSFTVQFDPWIHEIASDQQHLKTPLQFVIREFMRTRSQYLESIQEFAEKYPKHIVPGQVEEWNLKIVTLFDTVILKFTEETYKYSNYQLQAQQEMINELSSPVISLTKGTALLPLVGDIDTTRAKMIIDNALNQCATRGVKHLCIDLSGVIMIDTMVAQQLFQLINALKLIGVKATLSGIRPEIATTAVKLGLSFDDVEVRSTLAQALSPKLSMI</sequence>
<dbReference type="PROSITE" id="PS50801">
    <property type="entry name" value="STAS"/>
    <property type="match status" value="1"/>
</dbReference>
<reference evidence="4" key="1">
    <citation type="submission" date="2016-10" db="EMBL/GenBank/DDBJ databases">
        <authorList>
            <person name="Varghese N."/>
            <person name="Submissions S."/>
        </authorList>
    </citation>
    <scope>NUCLEOTIDE SEQUENCE [LARGE SCALE GENOMIC DNA]</scope>
    <source>
        <strain evidence="4">B48,IBRC-M 10115,DSM 25386,CECT 8001</strain>
    </source>
</reference>
<dbReference type="CDD" id="cd07041">
    <property type="entry name" value="STAS_RsbR_RsbS_like"/>
    <property type="match status" value="1"/>
</dbReference>
<evidence type="ECO:0000313" key="3">
    <source>
        <dbReference type="EMBL" id="SEN33996.1"/>
    </source>
</evidence>
<proteinExistence type="predicted"/>
<name>A0A1H8FQM5_9BACI</name>
<dbReference type="PANTHER" id="PTHR33745:SF3">
    <property type="entry name" value="RSBT CO-ANTAGONIST PROTEIN RSBRC"/>
    <property type="match status" value="1"/>
</dbReference>
<dbReference type="AlphaFoldDB" id="A0A1H8FQM5"/>
<evidence type="ECO:0000313" key="4">
    <source>
        <dbReference type="Proteomes" id="UP000198553"/>
    </source>
</evidence>
<dbReference type="RefSeq" id="WP_090747857.1">
    <property type="nucleotide sequence ID" value="NZ_FOBW01000011.1"/>
</dbReference>
<accession>A0A1H8FQM5</accession>
<dbReference type="InterPro" id="IPR036513">
    <property type="entry name" value="STAS_dom_sf"/>
</dbReference>
<dbReference type="InterPro" id="IPR051932">
    <property type="entry name" value="Bact_StressResp_Reg"/>
</dbReference>
<organism evidence="3 4">
    <name type="scientific">Mesobacillus persicus</name>
    <dbReference type="NCBI Taxonomy" id="930146"/>
    <lineage>
        <taxon>Bacteria</taxon>
        <taxon>Bacillati</taxon>
        <taxon>Bacillota</taxon>
        <taxon>Bacilli</taxon>
        <taxon>Bacillales</taxon>
        <taxon>Bacillaceae</taxon>
        <taxon>Mesobacillus</taxon>
    </lineage>
</organism>
<dbReference type="SUPFAM" id="SSF52091">
    <property type="entry name" value="SpoIIaa-like"/>
    <property type="match status" value="1"/>
</dbReference>
<keyword evidence="4" id="KW-1185">Reference proteome</keyword>
<dbReference type="Pfam" id="PF01740">
    <property type="entry name" value="STAS"/>
    <property type="match status" value="1"/>
</dbReference>
<keyword evidence="1" id="KW-0597">Phosphoprotein</keyword>
<dbReference type="InterPro" id="IPR002645">
    <property type="entry name" value="STAS_dom"/>
</dbReference>
<dbReference type="OrthoDB" id="9800154at2"/>
<protein>
    <submittedName>
        <fullName evidence="3">RsbT co-antagonist protein RsbR</fullName>
    </submittedName>
</protein>
<dbReference type="Proteomes" id="UP000198553">
    <property type="component" value="Unassembled WGS sequence"/>
</dbReference>
<evidence type="ECO:0000256" key="1">
    <source>
        <dbReference type="ARBA" id="ARBA00022553"/>
    </source>
</evidence>
<evidence type="ECO:0000259" key="2">
    <source>
        <dbReference type="PROSITE" id="PS50801"/>
    </source>
</evidence>
<dbReference type="Gene3D" id="3.30.750.24">
    <property type="entry name" value="STAS domain"/>
    <property type="match status" value="1"/>
</dbReference>
<feature type="domain" description="STAS" evidence="2">
    <location>
        <begin position="165"/>
        <end position="276"/>
    </location>
</feature>
<dbReference type="STRING" id="930146.SAMN05192533_111149"/>
<gene>
    <name evidence="3" type="ORF">SAMN05192533_111149</name>
</gene>
<dbReference type="PANTHER" id="PTHR33745">
    <property type="entry name" value="RSBT ANTAGONIST PROTEIN RSBS-RELATED"/>
    <property type="match status" value="1"/>
</dbReference>